<dbReference type="STRING" id="197479.BFW38_15680"/>
<dbReference type="PANTHER" id="PTHR30160">
    <property type="entry name" value="TETRAACYLDISACCHARIDE 4'-KINASE-RELATED"/>
    <property type="match status" value="1"/>
</dbReference>
<evidence type="ECO:0000256" key="1">
    <source>
        <dbReference type="ARBA" id="ARBA00022676"/>
    </source>
</evidence>
<keyword evidence="1" id="KW-0328">Glycosyltransferase</keyword>
<dbReference type="SUPFAM" id="SSF53756">
    <property type="entry name" value="UDP-Glycosyltransferase/glycogen phosphorylase"/>
    <property type="match status" value="1"/>
</dbReference>
<comment type="caution">
    <text evidence="3">The sequence shown here is derived from an EMBL/GenBank/DDBJ whole genome shotgun (WGS) entry which is preliminary data.</text>
</comment>
<sequence>MSALETTLKDICILRLSALGDVCNLVPAVRALQRRYPQARITWVIGRAEHSLLTGLSGVEFIVFDKRTGLAGMRAVWRQLKGRRFDVLLHMQVALRASLLSLGIKAKRRIGFDRARSRDGQHWFVNEQLPDSSEGHVIEGFFDFMRLLGVNDCRLQWDIPVPESAEQQRHRWVEGDYWIISPCSSDRAFNYRNWTTAGYAALIDYARDRYGLKAVLTGGGSDQEQALVRDLVVQCQSPVINTLGQTDLKTLLALIRDAAVVMAPDSGPVHMAAAMGTAPLGLYATSNPQRTGPVVGQQYVVNKYPEAVAQCLGKPLDQVRWGQRVRDPKAMALIQIDDVKARLDAIMASPQSVSEQD</sequence>
<evidence type="ECO:0000313" key="4">
    <source>
        <dbReference type="Proteomes" id="UP000094291"/>
    </source>
</evidence>
<organism evidence="3 4">
    <name type="scientific">Terasakiispira papahanaumokuakeensis</name>
    <dbReference type="NCBI Taxonomy" id="197479"/>
    <lineage>
        <taxon>Bacteria</taxon>
        <taxon>Pseudomonadati</taxon>
        <taxon>Pseudomonadota</taxon>
        <taxon>Gammaproteobacteria</taxon>
        <taxon>Oceanospirillales</taxon>
        <taxon>Terasakiispira</taxon>
    </lineage>
</organism>
<dbReference type="EMBL" id="MDTQ01000001">
    <property type="protein sequence ID" value="ODC04755.1"/>
    <property type="molecule type" value="Genomic_DNA"/>
</dbReference>
<proteinExistence type="predicted"/>
<dbReference type="GO" id="GO:0009244">
    <property type="term" value="P:lipopolysaccharide core region biosynthetic process"/>
    <property type="evidence" value="ECO:0007669"/>
    <property type="project" value="TreeGrafter"/>
</dbReference>
<dbReference type="RefSeq" id="WP_068999739.1">
    <property type="nucleotide sequence ID" value="NZ_MDTQ01000001.1"/>
</dbReference>
<dbReference type="GO" id="GO:0005829">
    <property type="term" value="C:cytosol"/>
    <property type="evidence" value="ECO:0007669"/>
    <property type="project" value="TreeGrafter"/>
</dbReference>
<dbReference type="PANTHER" id="PTHR30160:SF21">
    <property type="entry name" value="LIPOPOLYSACCHARIDE CORE HEPTOSYLTRANSFERASE OPSX"/>
    <property type="match status" value="1"/>
</dbReference>
<protein>
    <submittedName>
        <fullName evidence="3">Glycosyl transferase</fullName>
    </submittedName>
</protein>
<keyword evidence="4" id="KW-1185">Reference proteome</keyword>
<evidence type="ECO:0000313" key="3">
    <source>
        <dbReference type="EMBL" id="ODC04755.1"/>
    </source>
</evidence>
<dbReference type="AlphaFoldDB" id="A0A1E2VDL3"/>
<accession>A0A1E2VDL3</accession>
<dbReference type="Gene3D" id="3.40.50.2000">
    <property type="entry name" value="Glycogen Phosphorylase B"/>
    <property type="match status" value="2"/>
</dbReference>
<name>A0A1E2VDL3_9GAMM</name>
<keyword evidence="2 3" id="KW-0808">Transferase</keyword>
<dbReference type="GO" id="GO:0008713">
    <property type="term" value="F:ADP-heptose-lipopolysaccharide heptosyltransferase activity"/>
    <property type="evidence" value="ECO:0007669"/>
    <property type="project" value="TreeGrafter"/>
</dbReference>
<dbReference type="Pfam" id="PF01075">
    <property type="entry name" value="Glyco_transf_9"/>
    <property type="match status" value="1"/>
</dbReference>
<dbReference type="FunFam" id="3.40.50.2000:FF:000164">
    <property type="entry name" value="Lipopolysaccharide heptosyltransferase I"/>
    <property type="match status" value="1"/>
</dbReference>
<evidence type="ECO:0000256" key="2">
    <source>
        <dbReference type="ARBA" id="ARBA00022679"/>
    </source>
</evidence>
<dbReference type="InterPro" id="IPR002201">
    <property type="entry name" value="Glyco_trans_9"/>
</dbReference>
<dbReference type="OrthoDB" id="9781892at2"/>
<gene>
    <name evidence="3" type="ORF">BFW38_15680</name>
</gene>
<dbReference type="CDD" id="cd03789">
    <property type="entry name" value="GT9_LPS_heptosyltransferase"/>
    <property type="match status" value="1"/>
</dbReference>
<dbReference type="InterPro" id="IPR051199">
    <property type="entry name" value="LPS_LOS_Heptosyltrfase"/>
</dbReference>
<reference evidence="3 4" key="1">
    <citation type="submission" date="2016-08" db="EMBL/GenBank/DDBJ databases">
        <authorList>
            <person name="Seilhamer J.J."/>
        </authorList>
    </citation>
    <scope>NUCLEOTIDE SEQUENCE [LARGE SCALE GENOMIC DNA]</scope>
    <source>
        <strain evidence="3 4">PH27A</strain>
    </source>
</reference>
<dbReference type="Proteomes" id="UP000094291">
    <property type="component" value="Unassembled WGS sequence"/>
</dbReference>